<evidence type="ECO:0000313" key="2">
    <source>
        <dbReference type="EMBL" id="KKM73183.1"/>
    </source>
</evidence>
<reference evidence="2" key="1">
    <citation type="journal article" date="2015" name="Nature">
        <title>Complex archaea that bridge the gap between prokaryotes and eukaryotes.</title>
        <authorList>
            <person name="Spang A."/>
            <person name="Saw J.H."/>
            <person name="Jorgensen S.L."/>
            <person name="Zaremba-Niedzwiedzka K."/>
            <person name="Martijn J."/>
            <person name="Lind A.E."/>
            <person name="van Eijk R."/>
            <person name="Schleper C."/>
            <person name="Guy L."/>
            <person name="Ettema T.J."/>
        </authorList>
    </citation>
    <scope>NUCLEOTIDE SEQUENCE</scope>
</reference>
<name>A0A0F9JU00_9ZZZZ</name>
<keyword evidence="1" id="KW-0472">Membrane</keyword>
<feature type="transmembrane region" description="Helical" evidence="1">
    <location>
        <begin position="47"/>
        <end position="66"/>
    </location>
</feature>
<dbReference type="AlphaFoldDB" id="A0A0F9JU00"/>
<comment type="caution">
    <text evidence="2">The sequence shown here is derived from an EMBL/GenBank/DDBJ whole genome shotgun (WGS) entry which is preliminary data.</text>
</comment>
<evidence type="ECO:0000256" key="1">
    <source>
        <dbReference type="SAM" id="Phobius"/>
    </source>
</evidence>
<protein>
    <submittedName>
        <fullName evidence="2">Uncharacterized protein</fullName>
    </submittedName>
</protein>
<sequence>MATHFRRDARKQKAPSWCRPGLFPAAASVLAQLNAPPPAWVQGLPPVLFAIFGLLPPAIAAAIVALPARLVIFTYWLDLNVDPPIDITAAFPTTWDATLPGWSGTSA</sequence>
<feature type="non-terminal residue" evidence="2">
    <location>
        <position position="107"/>
    </location>
</feature>
<accession>A0A0F9JU00</accession>
<keyword evidence="1" id="KW-1133">Transmembrane helix</keyword>
<dbReference type="EMBL" id="LAZR01009344">
    <property type="protein sequence ID" value="KKM73183.1"/>
    <property type="molecule type" value="Genomic_DNA"/>
</dbReference>
<gene>
    <name evidence="2" type="ORF">LCGC14_1412930</name>
</gene>
<keyword evidence="1" id="KW-0812">Transmembrane</keyword>
<proteinExistence type="predicted"/>
<organism evidence="2">
    <name type="scientific">marine sediment metagenome</name>
    <dbReference type="NCBI Taxonomy" id="412755"/>
    <lineage>
        <taxon>unclassified sequences</taxon>
        <taxon>metagenomes</taxon>
        <taxon>ecological metagenomes</taxon>
    </lineage>
</organism>